<sequence>MKCNPIKALNDHFLYNHRLAKALQQLLSPQDRKMLQVWFDKLMAMDKTPEEMVIRSDYMWFVLLMLQSKRIWEPFNKLPPPQLLPLKKFVPLHVYENVLIANEPNMNNLSRSRTMLSKSVDVGIADEDVSCSTSCSSLRY</sequence>
<evidence type="ECO:0000259" key="1">
    <source>
        <dbReference type="Pfam" id="PF14846"/>
    </source>
</evidence>
<dbReference type="AlphaFoldDB" id="A0A653CH07"/>
<dbReference type="Pfam" id="PF14846">
    <property type="entry name" value="DUF4485"/>
    <property type="match status" value="1"/>
</dbReference>
<evidence type="ECO:0000313" key="3">
    <source>
        <dbReference type="Proteomes" id="UP000410492"/>
    </source>
</evidence>
<dbReference type="Proteomes" id="UP000410492">
    <property type="component" value="Unassembled WGS sequence"/>
</dbReference>
<keyword evidence="3" id="KW-1185">Reference proteome</keyword>
<organism evidence="2 3">
    <name type="scientific">Callosobruchus maculatus</name>
    <name type="common">Southern cowpea weevil</name>
    <name type="synonym">Pulse bruchid</name>
    <dbReference type="NCBI Taxonomy" id="64391"/>
    <lineage>
        <taxon>Eukaryota</taxon>
        <taxon>Metazoa</taxon>
        <taxon>Ecdysozoa</taxon>
        <taxon>Arthropoda</taxon>
        <taxon>Hexapoda</taxon>
        <taxon>Insecta</taxon>
        <taxon>Pterygota</taxon>
        <taxon>Neoptera</taxon>
        <taxon>Endopterygota</taxon>
        <taxon>Coleoptera</taxon>
        <taxon>Polyphaga</taxon>
        <taxon>Cucujiformia</taxon>
        <taxon>Chrysomeloidea</taxon>
        <taxon>Chrysomelidae</taxon>
        <taxon>Bruchinae</taxon>
        <taxon>Bruchini</taxon>
        <taxon>Callosobruchus</taxon>
    </lineage>
</organism>
<dbReference type="EMBL" id="CAACVG010007816">
    <property type="protein sequence ID" value="VEN47202.1"/>
    <property type="molecule type" value="Genomic_DNA"/>
</dbReference>
<gene>
    <name evidence="2" type="ORF">CALMAC_LOCUS9041</name>
</gene>
<feature type="domain" description="DUF4485" evidence="1">
    <location>
        <begin position="9"/>
        <end position="87"/>
    </location>
</feature>
<proteinExistence type="predicted"/>
<evidence type="ECO:0000313" key="2">
    <source>
        <dbReference type="EMBL" id="VEN47202.1"/>
    </source>
</evidence>
<dbReference type="OrthoDB" id="6629291at2759"/>
<accession>A0A653CH07</accession>
<reference evidence="2 3" key="1">
    <citation type="submission" date="2019-01" db="EMBL/GenBank/DDBJ databases">
        <authorList>
            <person name="Sayadi A."/>
        </authorList>
    </citation>
    <scope>NUCLEOTIDE SEQUENCE [LARGE SCALE GENOMIC DNA]</scope>
</reference>
<name>A0A653CH07_CALMS</name>
<protein>
    <recommendedName>
        <fullName evidence="1">DUF4485 domain-containing protein</fullName>
    </recommendedName>
</protein>
<dbReference type="InterPro" id="IPR027831">
    <property type="entry name" value="DUF4485"/>
</dbReference>